<dbReference type="GeneID" id="83202069"/>
<evidence type="ECO:0000313" key="1">
    <source>
        <dbReference type="EMBL" id="KAJ5232513.1"/>
    </source>
</evidence>
<name>A0A9W9P1X3_9EURO</name>
<evidence type="ECO:0000313" key="2">
    <source>
        <dbReference type="Proteomes" id="UP001150941"/>
    </source>
</evidence>
<reference evidence="1" key="1">
    <citation type="submission" date="2022-11" db="EMBL/GenBank/DDBJ databases">
        <authorList>
            <person name="Petersen C."/>
        </authorList>
    </citation>
    <scope>NUCLEOTIDE SEQUENCE</scope>
    <source>
        <strain evidence="1">IBT 19713</strain>
    </source>
</reference>
<dbReference type="Proteomes" id="UP001150941">
    <property type="component" value="Unassembled WGS sequence"/>
</dbReference>
<comment type="caution">
    <text evidence="1">The sequence shown here is derived from an EMBL/GenBank/DDBJ whole genome shotgun (WGS) entry which is preliminary data.</text>
</comment>
<keyword evidence="2" id="KW-1185">Reference proteome</keyword>
<proteinExistence type="predicted"/>
<dbReference type="AlphaFoldDB" id="A0A9W9P1X3"/>
<dbReference type="RefSeq" id="XP_058330506.1">
    <property type="nucleotide sequence ID" value="XM_058474766.1"/>
</dbReference>
<accession>A0A9W9P1X3</accession>
<protein>
    <submittedName>
        <fullName evidence="1">Uncharacterized protein</fullName>
    </submittedName>
</protein>
<sequence>MTKEYNLAKSFYPPGERVSDYPSQMELRAAPDLRIYDNAAHQSYRMVKISRNDWLALLSLTVGSRSPS</sequence>
<dbReference type="EMBL" id="JAPQKS010000004">
    <property type="protein sequence ID" value="KAJ5232513.1"/>
    <property type="molecule type" value="Genomic_DNA"/>
</dbReference>
<organism evidence="1 2">
    <name type="scientific">Penicillium chermesinum</name>
    <dbReference type="NCBI Taxonomy" id="63820"/>
    <lineage>
        <taxon>Eukaryota</taxon>
        <taxon>Fungi</taxon>
        <taxon>Dikarya</taxon>
        <taxon>Ascomycota</taxon>
        <taxon>Pezizomycotina</taxon>
        <taxon>Eurotiomycetes</taxon>
        <taxon>Eurotiomycetidae</taxon>
        <taxon>Eurotiales</taxon>
        <taxon>Aspergillaceae</taxon>
        <taxon>Penicillium</taxon>
    </lineage>
</organism>
<reference evidence="1" key="2">
    <citation type="journal article" date="2023" name="IMA Fungus">
        <title>Comparative genomic study of the Penicillium genus elucidates a diverse pangenome and 15 lateral gene transfer events.</title>
        <authorList>
            <person name="Petersen C."/>
            <person name="Sorensen T."/>
            <person name="Nielsen M.R."/>
            <person name="Sondergaard T.E."/>
            <person name="Sorensen J.L."/>
            <person name="Fitzpatrick D.A."/>
            <person name="Frisvad J.C."/>
            <person name="Nielsen K.L."/>
        </authorList>
    </citation>
    <scope>NUCLEOTIDE SEQUENCE</scope>
    <source>
        <strain evidence="1">IBT 19713</strain>
    </source>
</reference>
<gene>
    <name evidence="1" type="ORF">N7468_005469</name>
</gene>